<dbReference type="GO" id="GO:0008168">
    <property type="term" value="F:methyltransferase activity"/>
    <property type="evidence" value="ECO:0007669"/>
    <property type="project" value="UniProtKB-KW"/>
</dbReference>
<evidence type="ECO:0000259" key="4">
    <source>
        <dbReference type="Pfam" id="PF13649"/>
    </source>
</evidence>
<dbReference type="Proteomes" id="UP001208690">
    <property type="component" value="Unassembled WGS sequence"/>
</dbReference>
<evidence type="ECO:0000256" key="3">
    <source>
        <dbReference type="ARBA" id="ARBA00022691"/>
    </source>
</evidence>
<keyword evidence="3" id="KW-0949">S-adenosyl-L-methionine</keyword>
<dbReference type="PANTHER" id="PTHR43464">
    <property type="entry name" value="METHYLTRANSFERASE"/>
    <property type="match status" value="1"/>
</dbReference>
<dbReference type="Gene3D" id="3.40.50.150">
    <property type="entry name" value="Vaccinia Virus protein VP39"/>
    <property type="match status" value="1"/>
</dbReference>
<dbReference type="EMBL" id="JALIEB010000042">
    <property type="protein sequence ID" value="MCV3274382.1"/>
    <property type="molecule type" value="Genomic_DNA"/>
</dbReference>
<proteinExistence type="predicted"/>
<dbReference type="SUPFAM" id="SSF53335">
    <property type="entry name" value="S-adenosyl-L-methionine-dependent methyltransferases"/>
    <property type="match status" value="1"/>
</dbReference>
<evidence type="ECO:0000313" key="5">
    <source>
        <dbReference type="EMBL" id="MCV3274382.1"/>
    </source>
</evidence>
<dbReference type="InterPro" id="IPR041698">
    <property type="entry name" value="Methyltransf_25"/>
</dbReference>
<name>A0ABT3BLD7_9RHOB</name>
<dbReference type="InterPro" id="IPR029063">
    <property type="entry name" value="SAM-dependent_MTases_sf"/>
</dbReference>
<keyword evidence="1 5" id="KW-0489">Methyltransferase</keyword>
<evidence type="ECO:0000256" key="2">
    <source>
        <dbReference type="ARBA" id="ARBA00022679"/>
    </source>
</evidence>
<reference evidence="5 6" key="1">
    <citation type="submission" date="2022-04" db="EMBL/GenBank/DDBJ databases">
        <title>Roseobacter sp. WL0113 is a bacterium isolated from neritic sediment.</title>
        <authorList>
            <person name="Wang L."/>
            <person name="He W."/>
            <person name="Zhang D.-F."/>
        </authorList>
    </citation>
    <scope>NUCLEOTIDE SEQUENCE [LARGE SCALE GENOMIC DNA]</scope>
    <source>
        <strain evidence="5 6">WL0113</strain>
    </source>
</reference>
<evidence type="ECO:0000313" key="6">
    <source>
        <dbReference type="Proteomes" id="UP001208690"/>
    </source>
</evidence>
<keyword evidence="2" id="KW-0808">Transferase</keyword>
<organism evidence="5 6">
    <name type="scientific">Roseobacter sinensis</name>
    <dbReference type="NCBI Taxonomy" id="2931391"/>
    <lineage>
        <taxon>Bacteria</taxon>
        <taxon>Pseudomonadati</taxon>
        <taxon>Pseudomonadota</taxon>
        <taxon>Alphaproteobacteria</taxon>
        <taxon>Rhodobacterales</taxon>
        <taxon>Roseobacteraceae</taxon>
        <taxon>Roseobacter</taxon>
    </lineage>
</organism>
<gene>
    <name evidence="5" type="ORF">MUB52_23375</name>
</gene>
<accession>A0ABT3BLD7</accession>
<comment type="caution">
    <text evidence="5">The sequence shown here is derived from an EMBL/GenBank/DDBJ whole genome shotgun (WGS) entry which is preliminary data.</text>
</comment>
<protein>
    <submittedName>
        <fullName evidence="5">Class I SAM-dependent methyltransferase</fullName>
    </submittedName>
</protein>
<dbReference type="PANTHER" id="PTHR43464:SF19">
    <property type="entry name" value="UBIQUINONE BIOSYNTHESIS O-METHYLTRANSFERASE, MITOCHONDRIAL"/>
    <property type="match status" value="1"/>
</dbReference>
<feature type="domain" description="Methyltransferase" evidence="4">
    <location>
        <begin position="46"/>
        <end position="141"/>
    </location>
</feature>
<keyword evidence="6" id="KW-1185">Reference proteome</keyword>
<sequence length="417" mass="47786">MSFKGVYENWAEHYDLMHRSEQGGMNEIDGLCKKIFPSIFLGKKRILEIGCGTGQVAAALARMGHEVTAIDFSDESIKVAKGLAKKLELEIRFISCDFLEAEFKEEFDVAFALSSFVTHFLSEEELSACLSQIHRCLTPEGVGVISLYDYGKLMKEEPDVALTRVSPIDRDTRNYLYFQRRVWNGEPRSRIHECSYFLIDEGQPPRISVFSMDRRAIPPIELSKLLSHTGFERLRWFSPEEASYYQSVCVCFREPFEDRQVALSDTPITTAAQRNYLVWDGTEAFKPDIVDRLSKDSRTTFLHFTHIVDTQQEASHCETMIKSVKMWIDDLQERFGALEVSSSFLDRSNFEKCEPKALAQSYLAAQVMMSAQFSPSDEITLFSSTKLDESLRLRCTDLIRAIARTEEISQVAFVERH</sequence>
<dbReference type="Pfam" id="PF13649">
    <property type="entry name" value="Methyltransf_25"/>
    <property type="match status" value="1"/>
</dbReference>
<dbReference type="GO" id="GO:0032259">
    <property type="term" value="P:methylation"/>
    <property type="evidence" value="ECO:0007669"/>
    <property type="project" value="UniProtKB-KW"/>
</dbReference>
<dbReference type="CDD" id="cd02440">
    <property type="entry name" value="AdoMet_MTases"/>
    <property type="match status" value="1"/>
</dbReference>
<evidence type="ECO:0000256" key="1">
    <source>
        <dbReference type="ARBA" id="ARBA00022603"/>
    </source>
</evidence>